<feature type="domain" description="DUF4440" evidence="1">
    <location>
        <begin position="16"/>
        <end position="125"/>
    </location>
</feature>
<sequence length="137" mass="15149">MDISGTIPSQNDVDQILELVKTVDKAQRDEDADAFLALFRQDALWVTGHGKRLYGRDTIAEFTRRVLPGATASGYATYTPDHLLFVRPDIAVVNVNQTYHQHDGTATSQGSPVYFLAKDNDTWQIAAAQNTVVVPED</sequence>
<dbReference type="RefSeq" id="WP_012922864.1">
    <property type="nucleotide sequence ID" value="NC_013729.1"/>
</dbReference>
<dbReference type="EMBL" id="CP001736">
    <property type="protein sequence ID" value="ADB34310.1"/>
    <property type="molecule type" value="Genomic_DNA"/>
</dbReference>
<dbReference type="InterPro" id="IPR011944">
    <property type="entry name" value="Steroid_delta5-4_isomerase"/>
</dbReference>
<dbReference type="Gene3D" id="3.10.450.50">
    <property type="match status" value="1"/>
</dbReference>
<dbReference type="eggNOG" id="COG4319">
    <property type="taxonomic scope" value="Bacteria"/>
</dbReference>
<accession>D2PL55</accession>
<dbReference type="OrthoDB" id="582247at2"/>
<evidence type="ECO:0000313" key="3">
    <source>
        <dbReference type="Proteomes" id="UP000007967"/>
    </source>
</evidence>
<gene>
    <name evidence="2" type="ordered locus">Kfla_5296</name>
</gene>
<evidence type="ECO:0000259" key="1">
    <source>
        <dbReference type="Pfam" id="PF14534"/>
    </source>
</evidence>
<name>D2PL55_KRIFD</name>
<keyword evidence="3" id="KW-1185">Reference proteome</keyword>
<protein>
    <recommendedName>
        <fullName evidence="1">DUF4440 domain-containing protein</fullName>
    </recommendedName>
</protein>
<evidence type="ECO:0000313" key="2">
    <source>
        <dbReference type="EMBL" id="ADB34310.1"/>
    </source>
</evidence>
<proteinExistence type="predicted"/>
<dbReference type="STRING" id="479435.Kfla_5296"/>
<dbReference type="NCBIfam" id="TIGR02246">
    <property type="entry name" value="SgcJ/EcaC family oxidoreductase"/>
    <property type="match status" value="1"/>
</dbReference>
<dbReference type="Pfam" id="PF14534">
    <property type="entry name" value="DUF4440"/>
    <property type="match status" value="1"/>
</dbReference>
<dbReference type="HOGENOM" id="CLU_129336_2_0_11"/>
<dbReference type="Proteomes" id="UP000007967">
    <property type="component" value="Chromosome"/>
</dbReference>
<reference evidence="3" key="1">
    <citation type="submission" date="2009-09" db="EMBL/GenBank/DDBJ databases">
        <title>The complete genome of Kribbella flavida DSM 17836.</title>
        <authorList>
            <consortium name="US DOE Joint Genome Institute (JGI-PGF)"/>
            <person name="Lucas S."/>
            <person name="Copeland A."/>
            <person name="Lapidus A."/>
            <person name="Glavina del Rio T."/>
            <person name="Dalin E."/>
            <person name="Tice H."/>
            <person name="Bruce D."/>
            <person name="Goodwin L."/>
            <person name="Pitluck S."/>
            <person name="Kyrpides N."/>
            <person name="Mavromatis K."/>
            <person name="Ivanova N."/>
            <person name="Saunders E."/>
            <person name="Brettin T."/>
            <person name="Detter J.C."/>
            <person name="Han C."/>
            <person name="Larimer F."/>
            <person name="Land M."/>
            <person name="Hauser L."/>
            <person name="Markowitz V."/>
            <person name="Cheng J.-F."/>
            <person name="Hugenholtz P."/>
            <person name="Woyke T."/>
            <person name="Wu D."/>
            <person name="Pukall R."/>
            <person name="Klenk H.-P."/>
            <person name="Eisen J.A."/>
        </authorList>
    </citation>
    <scope>NUCLEOTIDE SEQUENCE [LARGE SCALE GENOMIC DNA]</scope>
    <source>
        <strain evidence="3">DSM 17836 / JCM 10339 / NBRC 14399</strain>
    </source>
</reference>
<dbReference type="SUPFAM" id="SSF54427">
    <property type="entry name" value="NTF2-like"/>
    <property type="match status" value="1"/>
</dbReference>
<dbReference type="InterPro" id="IPR027843">
    <property type="entry name" value="DUF4440"/>
</dbReference>
<reference evidence="2 3" key="2">
    <citation type="journal article" date="2010" name="Stand. Genomic Sci.">
        <title>Complete genome sequence of Kribbella flavida type strain (IFO 14399).</title>
        <authorList>
            <person name="Pukall R."/>
            <person name="Lapidus A."/>
            <person name="Glavina Del Rio T."/>
            <person name="Copeland A."/>
            <person name="Tice H."/>
            <person name="Cheng J.-F."/>
            <person name="Lucas S."/>
            <person name="Chen F."/>
            <person name="Nolan M."/>
            <person name="LaButti K."/>
            <person name="Pati A."/>
            <person name="Ivanova N."/>
            <person name="Mavrommatis K."/>
            <person name="Mikhailova N."/>
            <person name="Pitluck S."/>
            <person name="Bruce D."/>
            <person name="Goodwin L."/>
            <person name="Land M."/>
            <person name="Hauser L."/>
            <person name="Chang Y.-J."/>
            <person name="Jeffries C.D."/>
            <person name="Chen A."/>
            <person name="Palaniappan K."/>
            <person name="Chain P."/>
            <person name="Rohde M."/>
            <person name="Goeker M."/>
            <person name="Bristow J."/>
            <person name="Eisen J.A."/>
            <person name="Markowitz V."/>
            <person name="Hugenholtz P."/>
            <person name="Kyrpides N.C."/>
            <person name="Klenk H.-P."/>
            <person name="Brettin T."/>
        </authorList>
    </citation>
    <scope>NUCLEOTIDE SEQUENCE [LARGE SCALE GENOMIC DNA]</scope>
    <source>
        <strain evidence="3">DSM 17836 / JCM 10339 / NBRC 14399</strain>
    </source>
</reference>
<dbReference type="InterPro" id="IPR032710">
    <property type="entry name" value="NTF2-like_dom_sf"/>
</dbReference>
<dbReference type="KEGG" id="kfl:Kfla_5296"/>
<dbReference type="AlphaFoldDB" id="D2PL55"/>
<organism evidence="2 3">
    <name type="scientific">Kribbella flavida (strain DSM 17836 / JCM 10339 / NBRC 14399)</name>
    <dbReference type="NCBI Taxonomy" id="479435"/>
    <lineage>
        <taxon>Bacteria</taxon>
        <taxon>Bacillati</taxon>
        <taxon>Actinomycetota</taxon>
        <taxon>Actinomycetes</taxon>
        <taxon>Propionibacteriales</taxon>
        <taxon>Kribbellaceae</taxon>
        <taxon>Kribbella</taxon>
    </lineage>
</organism>